<comment type="caution">
    <text evidence="1">The sequence shown here is derived from an EMBL/GenBank/DDBJ whole genome shotgun (WGS) entry which is preliminary data.</text>
</comment>
<organism evidence="1 2">
    <name type="scientific">Rhodopirellula baltica WH47</name>
    <dbReference type="NCBI Taxonomy" id="991778"/>
    <lineage>
        <taxon>Bacteria</taxon>
        <taxon>Pseudomonadati</taxon>
        <taxon>Planctomycetota</taxon>
        <taxon>Planctomycetia</taxon>
        <taxon>Pirellulales</taxon>
        <taxon>Pirellulaceae</taxon>
        <taxon>Rhodopirellula</taxon>
    </lineage>
</organism>
<dbReference type="AlphaFoldDB" id="F2ASX1"/>
<evidence type="ECO:0000313" key="1">
    <source>
        <dbReference type="EMBL" id="EGF27264.1"/>
    </source>
</evidence>
<dbReference type="Proteomes" id="UP000006222">
    <property type="component" value="Unassembled WGS sequence"/>
</dbReference>
<sequence>MNGRAFETDPCLKWADAHLGNRGWLGSVMTTALGSSTREALHLTFHHRVIE</sequence>
<reference evidence="1 2" key="1">
    <citation type="journal article" date="2013" name="Mar. Genomics">
        <title>Expression of sulfatases in Rhodopirellula baltica and the diversity of sulfatases in the genus Rhodopirellula.</title>
        <authorList>
            <person name="Wegner C.E."/>
            <person name="Richter-Heitmann T."/>
            <person name="Klindworth A."/>
            <person name="Klockow C."/>
            <person name="Richter M."/>
            <person name="Achstetter T."/>
            <person name="Glockner F.O."/>
            <person name="Harder J."/>
        </authorList>
    </citation>
    <scope>NUCLEOTIDE SEQUENCE [LARGE SCALE GENOMIC DNA]</scope>
    <source>
        <strain evidence="1 2">WH47</strain>
    </source>
</reference>
<protein>
    <submittedName>
        <fullName evidence="1">Uncharacterized protein</fullName>
    </submittedName>
</protein>
<gene>
    <name evidence="1" type="ORF">RBWH47_00670</name>
</gene>
<dbReference type="PATRIC" id="fig|991778.3.peg.2989"/>
<proteinExistence type="predicted"/>
<name>F2ASX1_RHOBT</name>
<dbReference type="EMBL" id="AFAR01000154">
    <property type="protein sequence ID" value="EGF27264.1"/>
    <property type="molecule type" value="Genomic_DNA"/>
</dbReference>
<evidence type="ECO:0000313" key="2">
    <source>
        <dbReference type="Proteomes" id="UP000006222"/>
    </source>
</evidence>
<accession>F2ASX1</accession>